<dbReference type="AlphaFoldDB" id="A0A7W7RU29"/>
<evidence type="ECO:0000313" key="2">
    <source>
        <dbReference type="EMBL" id="MBB4938147.1"/>
    </source>
</evidence>
<protein>
    <recommendedName>
        <fullName evidence="4">Spore-associated protein A</fullName>
    </recommendedName>
</protein>
<gene>
    <name evidence="2" type="ORF">FHR32_002452</name>
</gene>
<feature type="chain" id="PRO_5030685037" description="Spore-associated protein A" evidence="1">
    <location>
        <begin position="31"/>
        <end position="132"/>
    </location>
</feature>
<sequence length="132" mass="13695">MRKFKQGAALTLATAAAIAGTFATSSPAMAASSPIAACGGGSYHVIDQHDLGKATVYLLYNGSTNCVVTWKDSPNSTRVNAVIRRERGAYVTDPGNFSTYAGPVKISAAGKCIQWGGDYGSAQYTSPLEHCG</sequence>
<feature type="signal peptide" evidence="1">
    <location>
        <begin position="1"/>
        <end position="30"/>
    </location>
</feature>
<dbReference type="EMBL" id="JACHJU010000001">
    <property type="protein sequence ID" value="MBB4938147.1"/>
    <property type="molecule type" value="Genomic_DNA"/>
</dbReference>
<evidence type="ECO:0008006" key="4">
    <source>
        <dbReference type="Google" id="ProtNLM"/>
    </source>
</evidence>
<name>A0A7W7RU29_9ACTN</name>
<comment type="caution">
    <text evidence="2">The sequence shown here is derived from an EMBL/GenBank/DDBJ whole genome shotgun (WGS) entry which is preliminary data.</text>
</comment>
<dbReference type="RefSeq" id="WP_184754390.1">
    <property type="nucleotide sequence ID" value="NZ_BAABEK010000018.1"/>
</dbReference>
<keyword evidence="1" id="KW-0732">Signal</keyword>
<proteinExistence type="predicted"/>
<dbReference type="Proteomes" id="UP000534286">
    <property type="component" value="Unassembled WGS sequence"/>
</dbReference>
<evidence type="ECO:0000256" key="1">
    <source>
        <dbReference type="SAM" id="SignalP"/>
    </source>
</evidence>
<evidence type="ECO:0000313" key="3">
    <source>
        <dbReference type="Proteomes" id="UP000534286"/>
    </source>
</evidence>
<reference evidence="2 3" key="1">
    <citation type="submission" date="2020-08" db="EMBL/GenBank/DDBJ databases">
        <title>Sequencing the genomes of 1000 actinobacteria strains.</title>
        <authorList>
            <person name="Klenk H.-P."/>
        </authorList>
    </citation>
    <scope>NUCLEOTIDE SEQUENCE [LARGE SCALE GENOMIC DNA]</scope>
    <source>
        <strain evidence="2 3">DSM 43023</strain>
    </source>
</reference>
<organism evidence="2 3">
    <name type="scientific">Streptosporangium album</name>
    <dbReference type="NCBI Taxonomy" id="47479"/>
    <lineage>
        <taxon>Bacteria</taxon>
        <taxon>Bacillati</taxon>
        <taxon>Actinomycetota</taxon>
        <taxon>Actinomycetes</taxon>
        <taxon>Streptosporangiales</taxon>
        <taxon>Streptosporangiaceae</taxon>
        <taxon>Streptosporangium</taxon>
    </lineage>
</organism>
<keyword evidence="3" id="KW-1185">Reference proteome</keyword>
<accession>A0A7W7RU29</accession>